<gene>
    <name evidence="2" type="ORF">GCM10011349_02400</name>
</gene>
<comment type="caution">
    <text evidence="2">The sequence shown here is derived from an EMBL/GenBank/DDBJ whole genome shotgun (WGS) entry which is preliminary data.</text>
</comment>
<protein>
    <recommendedName>
        <fullName evidence="1">SUF system FeS cluster assembly SufBD core domain-containing protein</fullName>
    </recommendedName>
</protein>
<name>A0ABQ2JA96_9SPHN</name>
<sequence>MSEVAALPTRKDEDFRYSDIDALGTLWPVAREEIAVADGAEDTLQIVLDDSEAIARHIAISVGKGATFDLRVLSAGPTYGRIALDVTLAEDADFTLGAAQLATGTETLEIVTDVHHTGPNATSAQVVRTVLADHATGTYLGRIAVARGADGTDAEQSVRAMLLDRTATANARPELEIFADDVKAAHGCAVGELDADGLFYLMSRGLPPAEAKRLMLQAFIAEAFTGAPDEEALSEAALVRLGTLVETGL</sequence>
<dbReference type="SUPFAM" id="SSF101960">
    <property type="entry name" value="Stabilizer of iron transporter SufD"/>
    <property type="match status" value="1"/>
</dbReference>
<accession>A0ABQ2JA96</accession>
<keyword evidence="3" id="KW-1185">Reference proteome</keyword>
<dbReference type="EMBL" id="BMLK01000001">
    <property type="protein sequence ID" value="GGN40976.1"/>
    <property type="molecule type" value="Genomic_DNA"/>
</dbReference>
<evidence type="ECO:0000313" key="3">
    <source>
        <dbReference type="Proteomes" id="UP000605099"/>
    </source>
</evidence>
<dbReference type="InterPro" id="IPR055346">
    <property type="entry name" value="Fe-S_cluster_assembly_SufBD"/>
</dbReference>
<dbReference type="InterPro" id="IPR037284">
    <property type="entry name" value="SUF_FeS_clus_asmbl_SufBD_sf"/>
</dbReference>
<dbReference type="PANTHER" id="PTHR43575">
    <property type="entry name" value="PROTEIN ABCI7, CHLOROPLASTIC"/>
    <property type="match status" value="1"/>
</dbReference>
<evidence type="ECO:0000313" key="2">
    <source>
        <dbReference type="EMBL" id="GGN40976.1"/>
    </source>
</evidence>
<evidence type="ECO:0000259" key="1">
    <source>
        <dbReference type="Pfam" id="PF01458"/>
    </source>
</evidence>
<feature type="domain" description="SUF system FeS cluster assembly SufBD core" evidence="1">
    <location>
        <begin position="33"/>
        <end position="219"/>
    </location>
</feature>
<dbReference type="Pfam" id="PF01458">
    <property type="entry name" value="SUFBD_core"/>
    <property type="match status" value="1"/>
</dbReference>
<reference evidence="3" key="1">
    <citation type="journal article" date="2019" name="Int. J. Syst. Evol. Microbiol.">
        <title>The Global Catalogue of Microorganisms (GCM) 10K type strain sequencing project: providing services to taxonomists for standard genome sequencing and annotation.</title>
        <authorList>
            <consortium name="The Broad Institute Genomics Platform"/>
            <consortium name="The Broad Institute Genome Sequencing Center for Infectious Disease"/>
            <person name="Wu L."/>
            <person name="Ma J."/>
        </authorList>
    </citation>
    <scope>NUCLEOTIDE SEQUENCE [LARGE SCALE GENOMIC DNA]</scope>
    <source>
        <strain evidence="3">CGMCC 1.6784</strain>
    </source>
</reference>
<dbReference type="RefSeq" id="WP_188817412.1">
    <property type="nucleotide sequence ID" value="NZ_BMLK01000001.1"/>
</dbReference>
<dbReference type="InterPro" id="IPR000825">
    <property type="entry name" value="SUF_FeS_clus_asmbl_SufBD_core"/>
</dbReference>
<proteinExistence type="predicted"/>
<dbReference type="PANTHER" id="PTHR43575:SF1">
    <property type="entry name" value="PROTEIN ABCI7, CHLOROPLASTIC"/>
    <property type="match status" value="1"/>
</dbReference>
<dbReference type="Proteomes" id="UP000605099">
    <property type="component" value="Unassembled WGS sequence"/>
</dbReference>
<organism evidence="2 3">
    <name type="scientific">Novosphingobium indicum</name>
    <dbReference type="NCBI Taxonomy" id="462949"/>
    <lineage>
        <taxon>Bacteria</taxon>
        <taxon>Pseudomonadati</taxon>
        <taxon>Pseudomonadota</taxon>
        <taxon>Alphaproteobacteria</taxon>
        <taxon>Sphingomonadales</taxon>
        <taxon>Sphingomonadaceae</taxon>
        <taxon>Novosphingobium</taxon>
    </lineage>
</organism>